<evidence type="ECO:0000313" key="2">
    <source>
        <dbReference type="EMBL" id="QGM46345.1"/>
    </source>
</evidence>
<protein>
    <submittedName>
        <fullName evidence="2">Uncharacterized protein</fullName>
    </submittedName>
</protein>
<accession>A0A6B8KHA3</accession>
<gene>
    <name evidence="2" type="ORF">H2LOC_011905</name>
</gene>
<sequence length="129" mass="13962">MRRRRGASPISPQKPTVSDGSPAPEPEYWFEQEVAEIACLDQPLIPHALDPARPTCTINAGGLALHGKKPAYFAAEGLPRYDQGLQHEREAAGRPVDPTGERPRHWRATVREALAARRAHLASAAADGG</sequence>
<evidence type="ECO:0000313" key="3">
    <source>
        <dbReference type="Proteomes" id="UP000309061"/>
    </source>
</evidence>
<dbReference type="OrthoDB" id="8436601at2"/>
<feature type="compositionally biased region" description="Polar residues" evidence="1">
    <location>
        <begin position="10"/>
        <end position="19"/>
    </location>
</feature>
<dbReference type="AlphaFoldDB" id="A0A6B8KHA3"/>
<evidence type="ECO:0000256" key="1">
    <source>
        <dbReference type="SAM" id="MobiDB-lite"/>
    </source>
</evidence>
<dbReference type="EMBL" id="CP046052">
    <property type="protein sequence ID" value="QGM46345.1"/>
    <property type="molecule type" value="Genomic_DNA"/>
</dbReference>
<name>A0A6B8KHA3_9HYPH</name>
<organism evidence="2 3">
    <name type="scientific">Methylocystis heyeri</name>
    <dbReference type="NCBI Taxonomy" id="391905"/>
    <lineage>
        <taxon>Bacteria</taxon>
        <taxon>Pseudomonadati</taxon>
        <taxon>Pseudomonadota</taxon>
        <taxon>Alphaproteobacteria</taxon>
        <taxon>Hyphomicrobiales</taxon>
        <taxon>Methylocystaceae</taxon>
        <taxon>Methylocystis</taxon>
    </lineage>
</organism>
<dbReference type="Proteomes" id="UP000309061">
    <property type="component" value="Chromosome"/>
</dbReference>
<reference evidence="2 3" key="1">
    <citation type="submission" date="2019-11" db="EMBL/GenBank/DDBJ databases">
        <title>The genome sequence of Methylocystis heyeri.</title>
        <authorList>
            <person name="Oshkin I.Y."/>
            <person name="Miroshnikov K."/>
            <person name="Dedysh S.N."/>
        </authorList>
    </citation>
    <scope>NUCLEOTIDE SEQUENCE [LARGE SCALE GENOMIC DNA]</scope>
    <source>
        <strain evidence="2 3">H2</strain>
    </source>
</reference>
<feature type="region of interest" description="Disordered" evidence="1">
    <location>
        <begin position="1"/>
        <end position="27"/>
    </location>
</feature>
<dbReference type="RefSeq" id="WP_136496594.1">
    <property type="nucleotide sequence ID" value="NZ_CP046052.1"/>
</dbReference>
<dbReference type="KEGG" id="mhey:H2LOC_011905"/>
<proteinExistence type="predicted"/>
<keyword evidence="3" id="KW-1185">Reference proteome</keyword>